<evidence type="ECO:0000313" key="2">
    <source>
        <dbReference type="WBParaSite" id="TMUE_1000003480.1"/>
    </source>
</evidence>
<protein>
    <submittedName>
        <fullName evidence="2">Death domain-containing protein</fullName>
    </submittedName>
</protein>
<sequence length="706" mass="81883">MELPSELSEMAMFVSDFCPKIKVIGDAVVRFDADTVKAQTEFLSDDEAIREGLVSYLLRDMLLNELVSRNPKVSRLLDVVDFSIEVAKHDVICRATTFLLLCDILDIAPGYYEMIVRYMCDRITVWRSGYLVGCRSAYLRTINRLFRLYEESPANKCHGKVIFRLTKCVPFTDKAALNITGAFNSSNYKRLYNNSPLIRHLNSLMLEEIFLPERTDTQMKELTDRLQPSFYRNFWELVRFLKRPLRTFFPNGWSFFFERATDVLQYFDNTPIPLENATTTFTSFISTPAVPAKYPSGPVCFLLELHDVQFLSTFFSCFIVRLNFFKNPAKVINPAVHNFTETQETFIEECMERCFKHLQDLQDIGTENDPKAVQTFKKLLEREKRWNKWKKQSCPDYWKHGDEGVTADRGPLPNFSGLLDGSVSPVIPVFKPPPFEELVESLRKKKVGTVTRILQRLLYLDTTEELRERKRKLMKLERFRWGSFRMICRKGKVNFLRRRRHVKNFAEYLEGALWFTGITHCGIKRNFNIKPFCTKYFHRKAPKYLLHIPKGLESQPYKAAPAIPCSSTISTVTNNITVRTTTVNSAVPQSTGATTSGPFLTQNAQKLQTDVDPSAVYRLDAKRTVRDDQLVELSLVVGSGWRHFAVCVNMPQPVIDLCTQMNVRDAMYHVLILWTRHDSTVRSLRNMLLKAELYDERVSDILNRYR</sequence>
<dbReference type="SUPFAM" id="SSF47986">
    <property type="entry name" value="DEATH domain"/>
    <property type="match status" value="1"/>
</dbReference>
<dbReference type="AlphaFoldDB" id="A0A5S6Q8M9"/>
<dbReference type="Proteomes" id="UP000046395">
    <property type="component" value="Unassembled WGS sequence"/>
</dbReference>
<keyword evidence="1" id="KW-1185">Reference proteome</keyword>
<dbReference type="STRING" id="70415.A0A5S6Q8M9"/>
<evidence type="ECO:0000313" key="1">
    <source>
        <dbReference type="Proteomes" id="UP000046395"/>
    </source>
</evidence>
<dbReference type="PANTHER" id="PTHR13265:SF0">
    <property type="entry name" value="HPR1"/>
    <property type="match status" value="1"/>
</dbReference>
<dbReference type="InterPro" id="IPR021861">
    <property type="entry name" value="THO_THOC1"/>
</dbReference>
<accession>A0A5S6Q8M9</accession>
<dbReference type="GO" id="GO:0006406">
    <property type="term" value="P:mRNA export from nucleus"/>
    <property type="evidence" value="ECO:0007669"/>
    <property type="project" value="TreeGrafter"/>
</dbReference>
<name>A0A5S6Q8M9_TRIMR</name>
<dbReference type="InterPro" id="IPR011029">
    <property type="entry name" value="DEATH-like_dom_sf"/>
</dbReference>
<dbReference type="WBParaSite" id="TMUE_1000003480.1">
    <property type="protein sequence ID" value="TMUE_1000003480.1"/>
    <property type="gene ID" value="WBGene00289310"/>
</dbReference>
<dbReference type="PANTHER" id="PTHR13265">
    <property type="entry name" value="THO COMPLEX SUBUNIT 1"/>
    <property type="match status" value="1"/>
</dbReference>
<proteinExistence type="predicted"/>
<reference evidence="2" key="1">
    <citation type="submission" date="2019-12" db="UniProtKB">
        <authorList>
            <consortium name="WormBaseParasite"/>
        </authorList>
    </citation>
    <scope>IDENTIFICATION</scope>
</reference>
<dbReference type="Pfam" id="PF11957">
    <property type="entry name" value="efThoc1"/>
    <property type="match status" value="1"/>
</dbReference>
<organism evidence="1 2">
    <name type="scientific">Trichuris muris</name>
    <name type="common">Mouse whipworm</name>
    <dbReference type="NCBI Taxonomy" id="70415"/>
    <lineage>
        <taxon>Eukaryota</taxon>
        <taxon>Metazoa</taxon>
        <taxon>Ecdysozoa</taxon>
        <taxon>Nematoda</taxon>
        <taxon>Enoplea</taxon>
        <taxon>Dorylaimia</taxon>
        <taxon>Trichinellida</taxon>
        <taxon>Trichuridae</taxon>
        <taxon>Trichuris</taxon>
    </lineage>
</organism>
<dbReference type="GO" id="GO:0000445">
    <property type="term" value="C:THO complex part of transcription export complex"/>
    <property type="evidence" value="ECO:0007669"/>
    <property type="project" value="TreeGrafter"/>
</dbReference>